<dbReference type="PANTHER" id="PTHR24305">
    <property type="entry name" value="CYTOCHROME P450"/>
    <property type="match status" value="1"/>
</dbReference>
<dbReference type="SUPFAM" id="SSF48264">
    <property type="entry name" value="Cytochrome P450"/>
    <property type="match status" value="1"/>
</dbReference>
<sequence>MEMNVRFRTRHQWIERLGDAFLIVSPNLMVLHIANAELNYQVLHQREQFSKWQPRYEILRVFGPNIVTTEGHEWRRHRRLTAGPFTEDKTALVFQETVRQTLSMLRKWTGEAEELTDLARESPPTSRILPSVNEDVTKLMLHIINFVGYGVHMLWPGETLPENTDASLAKFSSLTAPAGYQVAFLDAAGGVLHHIILVLLFPIWLLACMPLKSAREAGRAARDYLKYTNELLDKRLAEDNEAGPEMKNLGMDFLGQLVRTGNDGGELDRSAIIGNSFILQLAGHETTADALLYTIVFLACFPEAQRRLQQDLDAVLGDTEPTEWEYGKVVTALLASHVGAAMYETLRLMPPVMILPKFAAQDQVVTKDGQQYMVPSGVPVLVEAMCTAMDPRYWPTGPSQYETGKTDLADYLPQRWFREFDQDAEKAAASSLSNKAEEELYDSGPMMSDKLFRPVPGAYMPFSDGSRSCIGRRMAQSEIMAALAVLYRRHSIELVVDKEDVQERSAERVLYLEARRKTLATLKTARMTTTLKLLDGQQIGLRIAERGEERFVSWMD</sequence>
<dbReference type="GO" id="GO:0016705">
    <property type="term" value="F:oxidoreductase activity, acting on paired donors, with incorporation or reduction of molecular oxygen"/>
    <property type="evidence" value="ECO:0007669"/>
    <property type="project" value="InterPro"/>
</dbReference>
<evidence type="ECO:0000313" key="8">
    <source>
        <dbReference type="EMBL" id="OAA47343.1"/>
    </source>
</evidence>
<keyword evidence="5 6" id="KW-0408">Iron</keyword>
<evidence type="ECO:0000256" key="6">
    <source>
        <dbReference type="PIRSR" id="PIRSR602401-1"/>
    </source>
</evidence>
<feature type="binding site" description="axial binding residue" evidence="6">
    <location>
        <position position="469"/>
    </location>
    <ligand>
        <name>heme</name>
        <dbReference type="ChEBI" id="CHEBI:30413"/>
    </ligand>
    <ligandPart>
        <name>Fe</name>
        <dbReference type="ChEBI" id="CHEBI:18248"/>
    </ligandPart>
</feature>
<evidence type="ECO:0000256" key="1">
    <source>
        <dbReference type="ARBA" id="ARBA00001971"/>
    </source>
</evidence>
<dbReference type="PANTHER" id="PTHR24305:SF166">
    <property type="entry name" value="CYTOCHROME P450 12A4, MITOCHONDRIAL-RELATED"/>
    <property type="match status" value="1"/>
</dbReference>
<dbReference type="PROSITE" id="PS00086">
    <property type="entry name" value="CYTOCHROME_P450"/>
    <property type="match status" value="1"/>
</dbReference>
<keyword evidence="7" id="KW-0503">Monooxygenase</keyword>
<keyword evidence="7" id="KW-0560">Oxidoreductase</keyword>
<dbReference type="InterPro" id="IPR001128">
    <property type="entry name" value="Cyt_P450"/>
</dbReference>
<evidence type="ECO:0000313" key="9">
    <source>
        <dbReference type="Proteomes" id="UP000076863"/>
    </source>
</evidence>
<dbReference type="InterPro" id="IPR017972">
    <property type="entry name" value="Cyt_P450_CS"/>
</dbReference>
<dbReference type="Proteomes" id="UP000076863">
    <property type="component" value="Unassembled WGS sequence"/>
</dbReference>
<keyword evidence="3 6" id="KW-0349">Heme</keyword>
<evidence type="ECO:0000256" key="3">
    <source>
        <dbReference type="ARBA" id="ARBA00022617"/>
    </source>
</evidence>
<evidence type="ECO:0000256" key="7">
    <source>
        <dbReference type="RuleBase" id="RU000461"/>
    </source>
</evidence>
<dbReference type="Gene3D" id="1.10.630.10">
    <property type="entry name" value="Cytochrome P450"/>
    <property type="match status" value="1"/>
</dbReference>
<proteinExistence type="inferred from homology"/>
<dbReference type="PRINTS" id="PR00385">
    <property type="entry name" value="P450"/>
</dbReference>
<comment type="caution">
    <text evidence="8">The sequence shown here is derived from an EMBL/GenBank/DDBJ whole genome shotgun (WGS) entry which is preliminary data.</text>
</comment>
<keyword evidence="4 6" id="KW-0479">Metal-binding</keyword>
<dbReference type="AlphaFoldDB" id="A0A167H0W2"/>
<accession>A0A167H0W2</accession>
<dbReference type="OrthoDB" id="1470350at2759"/>
<gene>
    <name evidence="8" type="ORF">BBO_02798</name>
</gene>
<protein>
    <submittedName>
        <fullName evidence="8">Cytochrome P450</fullName>
    </submittedName>
</protein>
<dbReference type="PRINTS" id="PR00463">
    <property type="entry name" value="EP450I"/>
</dbReference>
<name>A0A167H0W2_9HYPO</name>
<dbReference type="InterPro" id="IPR036396">
    <property type="entry name" value="Cyt_P450_sf"/>
</dbReference>
<evidence type="ECO:0000256" key="4">
    <source>
        <dbReference type="ARBA" id="ARBA00022723"/>
    </source>
</evidence>
<comment type="similarity">
    <text evidence="2 7">Belongs to the cytochrome P450 family.</text>
</comment>
<evidence type="ECO:0000256" key="5">
    <source>
        <dbReference type="ARBA" id="ARBA00023004"/>
    </source>
</evidence>
<dbReference type="Pfam" id="PF00067">
    <property type="entry name" value="p450"/>
    <property type="match status" value="2"/>
</dbReference>
<organism evidence="8 9">
    <name type="scientific">Beauveria brongniartii RCEF 3172</name>
    <dbReference type="NCBI Taxonomy" id="1081107"/>
    <lineage>
        <taxon>Eukaryota</taxon>
        <taxon>Fungi</taxon>
        <taxon>Dikarya</taxon>
        <taxon>Ascomycota</taxon>
        <taxon>Pezizomycotina</taxon>
        <taxon>Sordariomycetes</taxon>
        <taxon>Hypocreomycetidae</taxon>
        <taxon>Hypocreales</taxon>
        <taxon>Cordycipitaceae</taxon>
        <taxon>Beauveria</taxon>
        <taxon>Beauveria brongniartii</taxon>
    </lineage>
</organism>
<dbReference type="GO" id="GO:0005506">
    <property type="term" value="F:iron ion binding"/>
    <property type="evidence" value="ECO:0007669"/>
    <property type="project" value="InterPro"/>
</dbReference>
<reference evidence="8 9" key="1">
    <citation type="journal article" date="2016" name="Genome Biol. Evol.">
        <title>Divergent and convergent evolution of fungal pathogenicity.</title>
        <authorList>
            <person name="Shang Y."/>
            <person name="Xiao G."/>
            <person name="Zheng P."/>
            <person name="Cen K."/>
            <person name="Zhan S."/>
            <person name="Wang C."/>
        </authorList>
    </citation>
    <scope>NUCLEOTIDE SEQUENCE [LARGE SCALE GENOMIC DNA]</scope>
    <source>
        <strain evidence="8 9">RCEF 3172</strain>
    </source>
</reference>
<dbReference type="InterPro" id="IPR050121">
    <property type="entry name" value="Cytochrome_P450_monoxygenase"/>
</dbReference>
<dbReference type="GO" id="GO:0004497">
    <property type="term" value="F:monooxygenase activity"/>
    <property type="evidence" value="ECO:0007669"/>
    <property type="project" value="UniProtKB-KW"/>
</dbReference>
<dbReference type="InterPro" id="IPR002401">
    <property type="entry name" value="Cyt_P450_E_grp-I"/>
</dbReference>
<comment type="cofactor">
    <cofactor evidence="1 6">
        <name>heme</name>
        <dbReference type="ChEBI" id="CHEBI:30413"/>
    </cofactor>
</comment>
<evidence type="ECO:0000256" key="2">
    <source>
        <dbReference type="ARBA" id="ARBA00010617"/>
    </source>
</evidence>
<dbReference type="GO" id="GO:0020037">
    <property type="term" value="F:heme binding"/>
    <property type="evidence" value="ECO:0007669"/>
    <property type="project" value="InterPro"/>
</dbReference>
<keyword evidence="9" id="KW-1185">Reference proteome</keyword>
<dbReference type="EMBL" id="AZHA01000006">
    <property type="protein sequence ID" value="OAA47343.1"/>
    <property type="molecule type" value="Genomic_DNA"/>
</dbReference>